<reference evidence="2 3" key="1">
    <citation type="submission" date="2018-05" db="EMBL/GenBank/DDBJ databases">
        <title>complete genome sequence of Aquabacterium olei NBRC 110486.</title>
        <authorList>
            <person name="Tang B."/>
            <person name="Chang J."/>
            <person name="Zhang L."/>
            <person name="Yang H."/>
        </authorList>
    </citation>
    <scope>NUCLEOTIDE SEQUENCE [LARGE SCALE GENOMIC DNA]</scope>
    <source>
        <strain evidence="2 3">NBRC 110486</strain>
    </source>
</reference>
<dbReference type="InterPro" id="IPR023373">
    <property type="entry name" value="YmcC_sf"/>
</dbReference>
<feature type="signal peptide" evidence="1">
    <location>
        <begin position="1"/>
        <end position="25"/>
    </location>
</feature>
<evidence type="ECO:0000256" key="1">
    <source>
        <dbReference type="SAM" id="SignalP"/>
    </source>
</evidence>
<organism evidence="2 3">
    <name type="scientific">Aquabacterium olei</name>
    <dbReference type="NCBI Taxonomy" id="1296669"/>
    <lineage>
        <taxon>Bacteria</taxon>
        <taxon>Pseudomonadati</taxon>
        <taxon>Pseudomonadota</taxon>
        <taxon>Betaproteobacteria</taxon>
        <taxon>Burkholderiales</taxon>
        <taxon>Aquabacterium</taxon>
    </lineage>
</organism>
<protein>
    <recommendedName>
        <fullName evidence="4">YjbF family lipoprotein</fullName>
    </recommendedName>
</protein>
<keyword evidence="3" id="KW-1185">Reference proteome</keyword>
<evidence type="ECO:0008006" key="4">
    <source>
        <dbReference type="Google" id="ProtNLM"/>
    </source>
</evidence>
<accession>A0A2U8FTJ4</accession>
<dbReference type="RefSeq" id="WP_109037378.1">
    <property type="nucleotide sequence ID" value="NZ_CP029210.1"/>
</dbReference>
<sequence>MTEKPLASRSCVALLSLAASVSQLACSTDQAATWATVRYAVTTGTTPDGRPLSDGFSYLRLTVNGVPAVVALGYVDHDPLGRPVHVWYSSAGEVMRTQAGRLVGLVGTPVEWRQVALAPHTPEWAEITQPISFRRTLDVSPGYQWGLQHDLTVQPVTAPADTALSRLAPEQLRWFAEHEQHRRALPARYAVSPSTGQVVYGEQCLAPTFCLTWQTWPPTQP</sequence>
<dbReference type="Pfam" id="PF11102">
    <property type="entry name" value="YjbF"/>
    <property type="match status" value="1"/>
</dbReference>
<gene>
    <name evidence="2" type="ORF">DEH84_13825</name>
</gene>
<dbReference type="SUPFAM" id="SSF159270">
    <property type="entry name" value="YmcC-like"/>
    <property type="match status" value="1"/>
</dbReference>
<dbReference type="InterPro" id="IPR021308">
    <property type="entry name" value="GfcB"/>
</dbReference>
<keyword evidence="1" id="KW-0732">Signal</keyword>
<dbReference type="OrthoDB" id="8847406at2"/>
<proteinExistence type="predicted"/>
<feature type="chain" id="PRO_5016118481" description="YjbF family lipoprotein" evidence="1">
    <location>
        <begin position="26"/>
        <end position="221"/>
    </location>
</feature>
<dbReference type="EMBL" id="CP029210">
    <property type="protein sequence ID" value="AWI54382.1"/>
    <property type="molecule type" value="Genomic_DNA"/>
</dbReference>
<dbReference type="AlphaFoldDB" id="A0A2U8FTJ4"/>
<evidence type="ECO:0000313" key="3">
    <source>
        <dbReference type="Proteomes" id="UP000244892"/>
    </source>
</evidence>
<dbReference type="Proteomes" id="UP000244892">
    <property type="component" value="Chromosome"/>
</dbReference>
<evidence type="ECO:0000313" key="2">
    <source>
        <dbReference type="EMBL" id="AWI54382.1"/>
    </source>
</evidence>
<dbReference type="Gene3D" id="2.40.360.10">
    <property type="entry name" value="YmcC-like"/>
    <property type="match status" value="1"/>
</dbReference>
<dbReference type="KEGG" id="aon:DEH84_13825"/>
<name>A0A2U8FTJ4_9BURK</name>